<protein>
    <submittedName>
        <fullName evidence="1">Uncharacterized protein</fullName>
    </submittedName>
</protein>
<evidence type="ECO:0000313" key="2">
    <source>
        <dbReference type="Proteomes" id="UP001311232"/>
    </source>
</evidence>
<organism evidence="1 2">
    <name type="scientific">Crenichthys baileyi</name>
    <name type="common">White River springfish</name>
    <dbReference type="NCBI Taxonomy" id="28760"/>
    <lineage>
        <taxon>Eukaryota</taxon>
        <taxon>Metazoa</taxon>
        <taxon>Chordata</taxon>
        <taxon>Craniata</taxon>
        <taxon>Vertebrata</taxon>
        <taxon>Euteleostomi</taxon>
        <taxon>Actinopterygii</taxon>
        <taxon>Neopterygii</taxon>
        <taxon>Teleostei</taxon>
        <taxon>Neoteleostei</taxon>
        <taxon>Acanthomorphata</taxon>
        <taxon>Ovalentaria</taxon>
        <taxon>Atherinomorphae</taxon>
        <taxon>Cyprinodontiformes</taxon>
        <taxon>Goodeidae</taxon>
        <taxon>Crenichthys</taxon>
    </lineage>
</organism>
<proteinExistence type="predicted"/>
<name>A0AAV9RH02_9TELE</name>
<sequence length="148" mass="16585">MCAIGQLDGISPLWEDFMVGHPFWRTSPEGLPGSQTGSLLSGFYYSLWGPSVSLPRAPLILHPACSSVHSSAVTAHSSVCPPSYTDSFKYIRFGQHREPKQNKGLEKQPEDRQSKVWTSNNRNHSFRGCCQKDPVLDYSSWLCLLPSW</sequence>
<accession>A0AAV9RH02</accession>
<comment type="caution">
    <text evidence="1">The sequence shown here is derived from an EMBL/GenBank/DDBJ whole genome shotgun (WGS) entry which is preliminary data.</text>
</comment>
<gene>
    <name evidence="1" type="ORF">CRENBAI_001172</name>
</gene>
<reference evidence="1 2" key="1">
    <citation type="submission" date="2021-06" db="EMBL/GenBank/DDBJ databases">
        <authorList>
            <person name="Palmer J.M."/>
        </authorList>
    </citation>
    <scope>NUCLEOTIDE SEQUENCE [LARGE SCALE GENOMIC DNA]</scope>
    <source>
        <strain evidence="1 2">MEX-2019</strain>
        <tissue evidence="1">Muscle</tissue>
    </source>
</reference>
<dbReference type="AlphaFoldDB" id="A0AAV9RH02"/>
<dbReference type="EMBL" id="JAHHUM010001828">
    <property type="protein sequence ID" value="KAK5608304.1"/>
    <property type="molecule type" value="Genomic_DNA"/>
</dbReference>
<evidence type="ECO:0000313" key="1">
    <source>
        <dbReference type="EMBL" id="KAK5608304.1"/>
    </source>
</evidence>
<keyword evidence="2" id="KW-1185">Reference proteome</keyword>
<dbReference type="Proteomes" id="UP001311232">
    <property type="component" value="Unassembled WGS sequence"/>
</dbReference>